<reference evidence="1 2" key="1">
    <citation type="journal article" date="2009" name="Nucleic Acids Res.">
        <title>Analysis of complete genome sequence of Neorickettsia risticii: causative agent of Potomac horse fever.</title>
        <authorList>
            <person name="Lin M."/>
            <person name="Zhang C."/>
            <person name="Gibson K."/>
            <person name="Rikihisa Y."/>
        </authorList>
    </citation>
    <scope>NUCLEOTIDE SEQUENCE [LARGE SCALE GENOMIC DNA]</scope>
    <source>
        <strain evidence="1 2">Illinois</strain>
    </source>
</reference>
<dbReference type="KEGG" id="nri:NRI_0851"/>
<accession>C6V600</accession>
<protein>
    <submittedName>
        <fullName evidence="1">Uncharacterized protein</fullName>
    </submittedName>
</protein>
<evidence type="ECO:0000313" key="1">
    <source>
        <dbReference type="EMBL" id="ACT69811.1"/>
    </source>
</evidence>
<dbReference type="HOGENOM" id="CLU_2509266_0_0_5"/>
<dbReference type="Proteomes" id="UP000001627">
    <property type="component" value="Chromosome"/>
</dbReference>
<proteinExistence type="predicted"/>
<dbReference type="STRING" id="434131.NRI_0851"/>
<name>C6V600_NEORI</name>
<evidence type="ECO:0000313" key="2">
    <source>
        <dbReference type="Proteomes" id="UP000001627"/>
    </source>
</evidence>
<gene>
    <name evidence="1" type="ordered locus">NRI_0851</name>
</gene>
<keyword evidence="2" id="KW-1185">Reference proteome</keyword>
<organism evidence="1 2">
    <name type="scientific">Neorickettsia risticii (strain Illinois)</name>
    <dbReference type="NCBI Taxonomy" id="434131"/>
    <lineage>
        <taxon>Bacteria</taxon>
        <taxon>Pseudomonadati</taxon>
        <taxon>Pseudomonadota</taxon>
        <taxon>Alphaproteobacteria</taxon>
        <taxon>Rickettsiales</taxon>
        <taxon>Anaplasmataceae</taxon>
        <taxon>Neorickettsia</taxon>
    </lineage>
</organism>
<dbReference type="AlphaFoldDB" id="C6V600"/>
<sequence>MTATTPTPLSCINFTSLESWRTICFTYGQWLQINITSVPLEPAILESEHTEPLNSIEKGGALKPSEASGVFILTIIENARDGETW</sequence>
<dbReference type="EMBL" id="CP001431">
    <property type="protein sequence ID" value="ACT69811.1"/>
    <property type="molecule type" value="Genomic_DNA"/>
</dbReference>